<evidence type="ECO:0000256" key="1">
    <source>
        <dbReference type="SAM" id="MobiDB-lite"/>
    </source>
</evidence>
<evidence type="ECO:0000313" key="5">
    <source>
        <dbReference type="Proteomes" id="UP000030671"/>
    </source>
</evidence>
<dbReference type="PANTHER" id="PTHR40124">
    <property type="match status" value="1"/>
</dbReference>
<feature type="chain" id="PRO_5004845393" evidence="2">
    <location>
        <begin position="21"/>
        <end position="392"/>
    </location>
</feature>
<dbReference type="PANTHER" id="PTHR40124:SF1">
    <property type="entry name" value="DISAGGREGATASE RELATED REPEAT PROTEIN"/>
    <property type="match status" value="1"/>
</dbReference>
<protein>
    <submittedName>
        <fullName evidence="4">Polysaccharide lyase family 14 protein</fullName>
    </submittedName>
</protein>
<dbReference type="eggNOG" id="ENOG502SMFS">
    <property type="taxonomic scope" value="Eukaryota"/>
</dbReference>
<feature type="signal peptide" evidence="2">
    <location>
        <begin position="1"/>
        <end position="20"/>
    </location>
</feature>
<sequence length="392" mass="40924">MYAFNAFVLVLVALFSFANALPLGHGHIRRSCPHNARASALSAIESASSAASSAESTPLSSTVPSSSSSAVPTATSSKAAASHSASAPSSSASSAKATATRSATNNAVTGSLLGALFPIAQPSTSWTTLQGISGALSLSDSTFNPDHVLSSLTHNYVASPGSDSKLSMQAHYPKGSYTFGHQPQGGISFYAPGPSDVDLTTAKEATFGYSVMFDEGFDWNKGGKLPGLYGGDDATVAVSCSGGRRSDACFSARLMWRTDGQGELYTYLPPYTDSRFAANEKQCSVAPKSECNPTYGASVGRGSFSFEAGKWTTVSQRVRLNDVGQANGELELFANGESVVKVDGLILRASDAGRLRGIQMQTFFGGSTSDWASPKDQNTYFSDFSMAITEKL</sequence>
<feature type="domain" description="Polysaccharide lyase 14" evidence="3">
    <location>
        <begin position="163"/>
        <end position="384"/>
    </location>
</feature>
<name>W4KH12_HETIT</name>
<keyword evidence="5" id="KW-1185">Reference proteome</keyword>
<organism evidence="4 5">
    <name type="scientific">Heterobasidion irregulare (strain TC 32-1)</name>
    <dbReference type="NCBI Taxonomy" id="747525"/>
    <lineage>
        <taxon>Eukaryota</taxon>
        <taxon>Fungi</taxon>
        <taxon>Dikarya</taxon>
        <taxon>Basidiomycota</taxon>
        <taxon>Agaricomycotina</taxon>
        <taxon>Agaricomycetes</taxon>
        <taxon>Russulales</taxon>
        <taxon>Bondarzewiaceae</taxon>
        <taxon>Heterobasidion</taxon>
        <taxon>Heterobasidion annosum species complex</taxon>
    </lineage>
</organism>
<dbReference type="InParanoid" id="W4KH12"/>
<dbReference type="EMBL" id="KI925455">
    <property type="protein sequence ID" value="ETW85137.1"/>
    <property type="molecule type" value="Genomic_DNA"/>
</dbReference>
<evidence type="ECO:0000259" key="3">
    <source>
        <dbReference type="Pfam" id="PF21294"/>
    </source>
</evidence>
<evidence type="ECO:0000256" key="2">
    <source>
        <dbReference type="SAM" id="SignalP"/>
    </source>
</evidence>
<dbReference type="OrthoDB" id="3337916at2759"/>
<dbReference type="InterPro" id="IPR048958">
    <property type="entry name" value="Polysacc_lyase_14"/>
</dbReference>
<gene>
    <name evidence="4" type="primary">psl14.1</name>
    <name evidence="4" type="ORF">HETIRDRAFT_42737</name>
</gene>
<dbReference type="GeneID" id="20674202"/>
<keyword evidence="2" id="KW-0732">Signal</keyword>
<proteinExistence type="predicted"/>
<dbReference type="RefSeq" id="XP_009541755.1">
    <property type="nucleotide sequence ID" value="XM_009543460.1"/>
</dbReference>
<accession>W4KH12</accession>
<dbReference type="Proteomes" id="UP000030671">
    <property type="component" value="Unassembled WGS sequence"/>
</dbReference>
<dbReference type="HOGENOM" id="CLU_049744_1_0_1"/>
<dbReference type="AlphaFoldDB" id="W4KH12"/>
<feature type="region of interest" description="Disordered" evidence="1">
    <location>
        <begin position="55"/>
        <end position="74"/>
    </location>
</feature>
<dbReference type="GO" id="GO:0016829">
    <property type="term" value="F:lyase activity"/>
    <property type="evidence" value="ECO:0007669"/>
    <property type="project" value="UniProtKB-KW"/>
</dbReference>
<dbReference type="Pfam" id="PF21294">
    <property type="entry name" value="Polysacc_lyase_14"/>
    <property type="match status" value="1"/>
</dbReference>
<evidence type="ECO:0000313" key="4">
    <source>
        <dbReference type="EMBL" id="ETW85137.1"/>
    </source>
</evidence>
<reference evidence="4 5" key="1">
    <citation type="journal article" date="2012" name="New Phytol.">
        <title>Insight into trade-off between wood decay and parasitism from the genome of a fungal forest pathogen.</title>
        <authorList>
            <person name="Olson A."/>
            <person name="Aerts A."/>
            <person name="Asiegbu F."/>
            <person name="Belbahri L."/>
            <person name="Bouzid O."/>
            <person name="Broberg A."/>
            <person name="Canback B."/>
            <person name="Coutinho P.M."/>
            <person name="Cullen D."/>
            <person name="Dalman K."/>
            <person name="Deflorio G."/>
            <person name="van Diepen L.T."/>
            <person name="Dunand C."/>
            <person name="Duplessis S."/>
            <person name="Durling M."/>
            <person name="Gonthier P."/>
            <person name="Grimwood J."/>
            <person name="Fossdal C.G."/>
            <person name="Hansson D."/>
            <person name="Henrissat B."/>
            <person name="Hietala A."/>
            <person name="Himmelstrand K."/>
            <person name="Hoffmeister D."/>
            <person name="Hogberg N."/>
            <person name="James T.Y."/>
            <person name="Karlsson M."/>
            <person name="Kohler A."/>
            <person name="Kues U."/>
            <person name="Lee Y.H."/>
            <person name="Lin Y.C."/>
            <person name="Lind M."/>
            <person name="Lindquist E."/>
            <person name="Lombard V."/>
            <person name="Lucas S."/>
            <person name="Lunden K."/>
            <person name="Morin E."/>
            <person name="Murat C."/>
            <person name="Park J."/>
            <person name="Raffaello T."/>
            <person name="Rouze P."/>
            <person name="Salamov A."/>
            <person name="Schmutz J."/>
            <person name="Solheim H."/>
            <person name="Stahlberg J."/>
            <person name="Velez H."/>
            <person name="de Vries R.P."/>
            <person name="Wiebenga A."/>
            <person name="Woodward S."/>
            <person name="Yakovlev I."/>
            <person name="Garbelotto M."/>
            <person name="Martin F."/>
            <person name="Grigoriev I.V."/>
            <person name="Stenlid J."/>
        </authorList>
    </citation>
    <scope>NUCLEOTIDE SEQUENCE [LARGE SCALE GENOMIC DNA]</scope>
    <source>
        <strain evidence="4 5">TC 32-1</strain>
    </source>
</reference>
<dbReference type="Gene3D" id="2.60.120.200">
    <property type="match status" value="1"/>
</dbReference>
<keyword evidence="4" id="KW-0456">Lyase</keyword>
<dbReference type="KEGG" id="hir:HETIRDRAFT_42737"/>